<dbReference type="InterPro" id="IPR004995">
    <property type="entry name" value="Spore_Ger"/>
</dbReference>
<keyword evidence="3" id="KW-1133">Transmembrane helix</keyword>
<dbReference type="PANTHER" id="PTHR22550">
    <property type="entry name" value="SPORE GERMINATION PROTEIN"/>
    <property type="match status" value="1"/>
</dbReference>
<comment type="similarity">
    <text evidence="1">Belongs to the GerABKA family.</text>
</comment>
<dbReference type="Proteomes" id="UP001651880">
    <property type="component" value="Unassembled WGS sequence"/>
</dbReference>
<organism evidence="4 5">
    <name type="scientific">Lutispora saccharofermentans</name>
    <dbReference type="NCBI Taxonomy" id="3024236"/>
    <lineage>
        <taxon>Bacteria</taxon>
        <taxon>Bacillati</taxon>
        <taxon>Bacillota</taxon>
        <taxon>Clostridia</taxon>
        <taxon>Lutisporales</taxon>
        <taxon>Lutisporaceae</taxon>
        <taxon>Lutispora</taxon>
    </lineage>
</organism>
<feature type="transmembrane region" description="Helical" evidence="3">
    <location>
        <begin position="249"/>
        <end position="267"/>
    </location>
</feature>
<protein>
    <submittedName>
        <fullName evidence="4">Spore germination protein</fullName>
    </submittedName>
</protein>
<evidence type="ECO:0000313" key="4">
    <source>
        <dbReference type="EMBL" id="MCQ1530157.1"/>
    </source>
</evidence>
<feature type="transmembrane region" description="Helical" evidence="3">
    <location>
        <begin position="288"/>
        <end position="310"/>
    </location>
</feature>
<keyword evidence="2 3" id="KW-0472">Membrane</keyword>
<keyword evidence="3" id="KW-0812">Transmembrane</keyword>
<evidence type="ECO:0000256" key="2">
    <source>
        <dbReference type="ARBA" id="ARBA00023136"/>
    </source>
</evidence>
<evidence type="ECO:0000313" key="5">
    <source>
        <dbReference type="Proteomes" id="UP001651880"/>
    </source>
</evidence>
<feature type="transmembrane region" description="Helical" evidence="3">
    <location>
        <begin position="410"/>
        <end position="436"/>
    </location>
</feature>
<comment type="caution">
    <text evidence="4">The sequence shown here is derived from an EMBL/GenBank/DDBJ whole genome shotgun (WGS) entry which is preliminary data.</text>
</comment>
<dbReference type="PANTHER" id="PTHR22550:SF5">
    <property type="entry name" value="LEUCINE ZIPPER PROTEIN 4"/>
    <property type="match status" value="1"/>
</dbReference>
<dbReference type="EMBL" id="JAJEKE010000009">
    <property type="protein sequence ID" value="MCQ1530157.1"/>
    <property type="molecule type" value="Genomic_DNA"/>
</dbReference>
<dbReference type="InterPro" id="IPR050768">
    <property type="entry name" value="UPF0353/GerABKA_families"/>
</dbReference>
<feature type="transmembrane region" description="Helical" evidence="3">
    <location>
        <begin position="381"/>
        <end position="398"/>
    </location>
</feature>
<evidence type="ECO:0000256" key="1">
    <source>
        <dbReference type="ARBA" id="ARBA00005278"/>
    </source>
</evidence>
<gene>
    <name evidence="4" type="ORF">LJD61_11440</name>
</gene>
<name>A0ABT1NFW2_9FIRM</name>
<evidence type="ECO:0000256" key="3">
    <source>
        <dbReference type="SAM" id="Phobius"/>
    </source>
</evidence>
<dbReference type="RefSeq" id="WP_255227674.1">
    <property type="nucleotide sequence ID" value="NZ_JAJEKE010000009.1"/>
</dbReference>
<dbReference type="Pfam" id="PF03323">
    <property type="entry name" value="GerA"/>
    <property type="match status" value="1"/>
</dbReference>
<keyword evidence="5" id="KW-1185">Reference proteome</keyword>
<sequence>MGNENMELNIGNLTALIGHSSDISIKDIYAGAEKAIKVTLIFIEGLVQKDHLSNFILKPLLESPYFRCAKNEDEIIDLIESGGLYFPEQKKLLDIDSAASDILSGNALLIFNKSAAAFSFNVQGFDTRNITEPSNENVIKGPKDSFVETFSTNIATIRRKIRTIDLIIKEVIIGKQTKTPVGILYIRNLANESMVDEITKKIQSIDVDGVLTTSVIEERLRSNKLSPFPQLLYTERPDKFCSNLLEGRVGILIDGLPVTLIAPATFVQFMQAPEDYSQNFIYSSSIRLLRFILTILTLFLPGFYIAVTSFHQEMIPTQLALSIQISKEGVPFPTFIETLGLLIAFEILVEAGIRLPKTVGQALSIVGAVVVGQAAVDAKLVSPAVVVMIASTAISSYVMPNQDFSNAIRLWRFIIAISSSIAGLFGMTIAGILLIYHLCTIDNYSVPYLSPFVSTDSMQFQDTFFRLPLSFMKNRPVNLKTKNKKRRN</sequence>
<dbReference type="PIRSF" id="PIRSF005690">
    <property type="entry name" value="GerBA"/>
    <property type="match status" value="1"/>
</dbReference>
<accession>A0ABT1NFW2</accession>
<proteinExistence type="inferred from homology"/>
<reference evidence="4 5" key="1">
    <citation type="submission" date="2021-10" db="EMBL/GenBank/DDBJ databases">
        <title>Lutispora strain m25 sp. nov., a thermophilic, non-spore-forming bacterium isolated from a lab-scale methanogenic bioreactor digesting anaerobic sludge.</title>
        <authorList>
            <person name="El Houari A."/>
            <person name="Mcdonald J."/>
        </authorList>
    </citation>
    <scope>NUCLEOTIDE SEQUENCE [LARGE SCALE GENOMIC DNA]</scope>
    <source>
        <strain evidence="5">m25</strain>
    </source>
</reference>